<keyword evidence="6" id="KW-1185">Reference proteome</keyword>
<dbReference type="RefSeq" id="WP_343919254.1">
    <property type="nucleotide sequence ID" value="NZ_BAAAKK010000004.1"/>
</dbReference>
<name>A0ABN1YW49_9MICO</name>
<evidence type="ECO:0000256" key="3">
    <source>
        <dbReference type="ARBA" id="ARBA00023163"/>
    </source>
</evidence>
<organism evidence="5 6">
    <name type="scientific">Agrococcus citreus</name>
    <dbReference type="NCBI Taxonomy" id="84643"/>
    <lineage>
        <taxon>Bacteria</taxon>
        <taxon>Bacillati</taxon>
        <taxon>Actinomycetota</taxon>
        <taxon>Actinomycetes</taxon>
        <taxon>Micrococcales</taxon>
        <taxon>Microbacteriaceae</taxon>
        <taxon>Agrococcus</taxon>
    </lineage>
</organism>
<dbReference type="InterPro" id="IPR036388">
    <property type="entry name" value="WH-like_DNA-bd_sf"/>
</dbReference>
<reference evidence="5 6" key="1">
    <citation type="journal article" date="2019" name="Int. J. Syst. Evol. Microbiol.">
        <title>The Global Catalogue of Microorganisms (GCM) 10K type strain sequencing project: providing services to taxonomists for standard genome sequencing and annotation.</title>
        <authorList>
            <consortium name="The Broad Institute Genomics Platform"/>
            <consortium name="The Broad Institute Genome Sequencing Center for Infectious Disease"/>
            <person name="Wu L."/>
            <person name="Ma J."/>
        </authorList>
    </citation>
    <scope>NUCLEOTIDE SEQUENCE [LARGE SCALE GENOMIC DNA]</scope>
    <source>
        <strain evidence="5 6">JCM 12398</strain>
    </source>
</reference>
<dbReference type="EMBL" id="BAAAKK010000004">
    <property type="protein sequence ID" value="GAA1422859.1"/>
    <property type="molecule type" value="Genomic_DNA"/>
</dbReference>
<dbReference type="PROSITE" id="PS00519">
    <property type="entry name" value="HTH_ASNC_1"/>
    <property type="match status" value="1"/>
</dbReference>
<evidence type="ECO:0000256" key="1">
    <source>
        <dbReference type="ARBA" id="ARBA00023015"/>
    </source>
</evidence>
<evidence type="ECO:0000313" key="5">
    <source>
        <dbReference type="EMBL" id="GAA1422859.1"/>
    </source>
</evidence>
<dbReference type="Pfam" id="PF01037">
    <property type="entry name" value="AsnC_trans_reg"/>
    <property type="match status" value="1"/>
</dbReference>
<dbReference type="SMART" id="SM00344">
    <property type="entry name" value="HTH_ASNC"/>
    <property type="match status" value="2"/>
</dbReference>
<dbReference type="PROSITE" id="PS50956">
    <property type="entry name" value="HTH_ASNC_2"/>
    <property type="match status" value="1"/>
</dbReference>
<dbReference type="InterPro" id="IPR019887">
    <property type="entry name" value="Tscrpt_reg_AsnC/Lrp_C"/>
</dbReference>
<dbReference type="SUPFAM" id="SSF54909">
    <property type="entry name" value="Dimeric alpha+beta barrel"/>
    <property type="match status" value="1"/>
</dbReference>
<dbReference type="Pfam" id="PF13404">
    <property type="entry name" value="HTH_AsnC-type"/>
    <property type="match status" value="2"/>
</dbReference>
<evidence type="ECO:0000259" key="4">
    <source>
        <dbReference type="PROSITE" id="PS50956"/>
    </source>
</evidence>
<dbReference type="SUPFAM" id="SSF46785">
    <property type="entry name" value="Winged helix' DNA-binding domain"/>
    <property type="match status" value="2"/>
</dbReference>
<gene>
    <name evidence="5" type="ORF">GCM10009640_16300</name>
</gene>
<dbReference type="InterPro" id="IPR019885">
    <property type="entry name" value="Tscrpt_reg_HTH_AsnC-type_CS"/>
</dbReference>
<feature type="domain" description="HTH asnC-type" evidence="4">
    <location>
        <begin position="1"/>
        <end position="61"/>
    </location>
</feature>
<dbReference type="PRINTS" id="PR00033">
    <property type="entry name" value="HTHASNC"/>
</dbReference>
<dbReference type="Proteomes" id="UP001501266">
    <property type="component" value="Unassembled WGS sequence"/>
</dbReference>
<dbReference type="PANTHER" id="PTHR30154:SF34">
    <property type="entry name" value="TRANSCRIPTIONAL REGULATOR AZLB"/>
    <property type="match status" value="1"/>
</dbReference>
<dbReference type="InterPro" id="IPR019888">
    <property type="entry name" value="Tscrpt_reg_AsnC-like"/>
</dbReference>
<keyword evidence="3" id="KW-0804">Transcription</keyword>
<dbReference type="InterPro" id="IPR036390">
    <property type="entry name" value="WH_DNA-bd_sf"/>
</dbReference>
<dbReference type="Gene3D" id="1.10.10.10">
    <property type="entry name" value="Winged helix-like DNA-binding domain superfamily/Winged helix DNA-binding domain"/>
    <property type="match status" value="2"/>
</dbReference>
<accession>A0ABN1YW49</accession>
<dbReference type="InterPro" id="IPR011008">
    <property type="entry name" value="Dimeric_a/b-barrel"/>
</dbReference>
<sequence length="303" mass="33321">MDALTEAAVQLLRRDGRLSFSEIARQLGTTRTAVTARVGPMLESGALRILAAVHPRVLGLHSLAHLSFRVAGSTTPLIKRMDELGSPVFISETVGPFEVAAEVHTRDRRELQSVMRTLRGAEGVVDMQLAIYEHVLNSFFLGAEPTDEQHLDQADLALISELQRDGRLGYAELAAASGLSITGARGRVQRMLDHGIMRIGAVGQRSDSSRNLVFGLGITVHDGGERVADLISARPGLEFLARTYGRFDLVATVPFASFDDFQALVDTLREMEGVRAVDAWLHARIRQERYQFAQQLPLPEHPH</sequence>
<protein>
    <submittedName>
        <fullName evidence="5">Lrp/AsnC family transcriptional regulator</fullName>
    </submittedName>
</protein>
<evidence type="ECO:0000313" key="6">
    <source>
        <dbReference type="Proteomes" id="UP001501266"/>
    </source>
</evidence>
<proteinExistence type="predicted"/>
<comment type="caution">
    <text evidence="5">The sequence shown here is derived from an EMBL/GenBank/DDBJ whole genome shotgun (WGS) entry which is preliminary data.</text>
</comment>
<keyword evidence="1" id="KW-0805">Transcription regulation</keyword>
<dbReference type="InterPro" id="IPR000485">
    <property type="entry name" value="AsnC-type_HTH_dom"/>
</dbReference>
<dbReference type="PANTHER" id="PTHR30154">
    <property type="entry name" value="LEUCINE-RESPONSIVE REGULATORY PROTEIN"/>
    <property type="match status" value="1"/>
</dbReference>
<dbReference type="Gene3D" id="3.30.70.920">
    <property type="match status" value="1"/>
</dbReference>
<evidence type="ECO:0000256" key="2">
    <source>
        <dbReference type="ARBA" id="ARBA00023125"/>
    </source>
</evidence>
<keyword evidence="2" id="KW-0238">DNA-binding</keyword>